<dbReference type="GO" id="GO:0003684">
    <property type="term" value="F:damaged DNA binding"/>
    <property type="evidence" value="ECO:0007669"/>
    <property type="project" value="InterPro"/>
</dbReference>
<proteinExistence type="predicted"/>
<dbReference type="AlphaFoldDB" id="E9SA93"/>
<dbReference type="eggNOG" id="COG0389">
    <property type="taxonomic scope" value="Bacteria"/>
</dbReference>
<evidence type="ECO:0000256" key="1">
    <source>
        <dbReference type="SAM" id="MobiDB-lite"/>
    </source>
</evidence>
<evidence type="ECO:0000313" key="3">
    <source>
        <dbReference type="Proteomes" id="UP000004259"/>
    </source>
</evidence>
<dbReference type="Proteomes" id="UP000004259">
    <property type="component" value="Unassembled WGS sequence"/>
</dbReference>
<name>E9SA93_RUMAL</name>
<feature type="compositionally biased region" description="Basic residues" evidence="1">
    <location>
        <begin position="169"/>
        <end position="179"/>
    </location>
</feature>
<evidence type="ECO:0000313" key="2">
    <source>
        <dbReference type="EMBL" id="EGC03783.1"/>
    </source>
</evidence>
<dbReference type="GO" id="GO:0006281">
    <property type="term" value="P:DNA repair"/>
    <property type="evidence" value="ECO:0007669"/>
    <property type="project" value="InterPro"/>
</dbReference>
<reference evidence="2 3" key="1">
    <citation type="submission" date="2011-02" db="EMBL/GenBank/DDBJ databases">
        <authorList>
            <person name="Nelson K.E."/>
            <person name="Sutton G."/>
            <person name="Torralba M."/>
            <person name="Durkin S."/>
            <person name="Harkins D."/>
            <person name="Montgomery R."/>
            <person name="Ziemer C."/>
            <person name="Klaassens E."/>
            <person name="Ocuiv P."/>
            <person name="Morrison M."/>
        </authorList>
    </citation>
    <scope>NUCLEOTIDE SEQUENCE [LARGE SCALE GENOMIC DNA]</scope>
    <source>
        <strain evidence="2 3">8</strain>
    </source>
</reference>
<gene>
    <name evidence="2" type="ORF">CUS_4768</name>
</gene>
<sequence length="179" mass="20431">MLSLDLVDKGLVTNQIVLTVGYDRESLDDGHYQGEVVSDRYGRQVPKHAHGTQNLDKHTSFTRKMVEATMTLFDRIFDKTLLARRINLVACNVIKESDVPESENYEQLSLFDTEEDIQARADDEKALEKERALQEAMLTIKHKFGKNAVLKGTNFTEGATAKERNRQIGGHKARDRRIR</sequence>
<feature type="region of interest" description="Disordered" evidence="1">
    <location>
        <begin position="157"/>
        <end position="179"/>
    </location>
</feature>
<dbReference type="EMBL" id="ADKM02000052">
    <property type="protein sequence ID" value="EGC03783.1"/>
    <property type="molecule type" value="Genomic_DNA"/>
</dbReference>
<accession>E9SA93</accession>
<comment type="caution">
    <text evidence="2">The sequence shown here is derived from an EMBL/GenBank/DDBJ whole genome shotgun (WGS) entry which is preliminary data.</text>
</comment>
<keyword evidence="3" id="KW-1185">Reference proteome</keyword>
<dbReference type="STRING" id="246199.CUS_4768"/>
<organism evidence="2 3">
    <name type="scientific">Ruminococcus albus 8</name>
    <dbReference type="NCBI Taxonomy" id="246199"/>
    <lineage>
        <taxon>Bacteria</taxon>
        <taxon>Bacillati</taxon>
        <taxon>Bacillota</taxon>
        <taxon>Clostridia</taxon>
        <taxon>Eubacteriales</taxon>
        <taxon>Oscillospiraceae</taxon>
        <taxon>Ruminococcus</taxon>
    </lineage>
</organism>
<protein>
    <submittedName>
        <fullName evidence="2">Uncharacterized protein</fullName>
    </submittedName>
</protein>